<protein>
    <recommendedName>
        <fullName evidence="3">DUF4375 domain-containing protein</fullName>
    </recommendedName>
</protein>
<reference evidence="1 2" key="1">
    <citation type="submission" date="2020-10" db="EMBL/GenBank/DDBJ databases">
        <title>Complete genome sequence of Paludibaculum fermentans P105T, a facultatively anaerobic acidobacterium capable of dissimilatory Fe(III) reduction.</title>
        <authorList>
            <person name="Dedysh S.N."/>
            <person name="Beletsky A.V."/>
            <person name="Kulichevskaya I.S."/>
            <person name="Mardanov A.V."/>
            <person name="Ravin N.V."/>
        </authorList>
    </citation>
    <scope>NUCLEOTIDE SEQUENCE [LARGE SCALE GENOMIC DNA]</scope>
    <source>
        <strain evidence="1 2">P105</strain>
    </source>
</reference>
<dbReference type="EMBL" id="CP063849">
    <property type="protein sequence ID" value="QOY90042.1"/>
    <property type="molecule type" value="Genomic_DNA"/>
</dbReference>
<evidence type="ECO:0000313" key="1">
    <source>
        <dbReference type="EMBL" id="QOY90042.1"/>
    </source>
</evidence>
<name>A0A7S7NUJ3_PALFE</name>
<proteinExistence type="predicted"/>
<accession>A0A7S7NUJ3</accession>
<evidence type="ECO:0008006" key="3">
    <source>
        <dbReference type="Google" id="ProtNLM"/>
    </source>
</evidence>
<dbReference type="Proteomes" id="UP000593892">
    <property type="component" value="Chromosome"/>
</dbReference>
<dbReference type="KEGG" id="pfer:IRI77_08840"/>
<dbReference type="RefSeq" id="WP_194451704.1">
    <property type="nucleotide sequence ID" value="NZ_CP063849.1"/>
</dbReference>
<gene>
    <name evidence="1" type="ORF">IRI77_08840</name>
</gene>
<organism evidence="1 2">
    <name type="scientific">Paludibaculum fermentans</name>
    <dbReference type="NCBI Taxonomy" id="1473598"/>
    <lineage>
        <taxon>Bacteria</taxon>
        <taxon>Pseudomonadati</taxon>
        <taxon>Acidobacteriota</taxon>
        <taxon>Terriglobia</taxon>
        <taxon>Bryobacterales</taxon>
        <taxon>Bryobacteraceae</taxon>
        <taxon>Paludibaculum</taxon>
    </lineage>
</organism>
<keyword evidence="2" id="KW-1185">Reference proteome</keyword>
<dbReference type="AlphaFoldDB" id="A0A7S7NUJ3"/>
<sequence length="176" mass="19382">MDADSSRRTWQVLELSDADLLEAIQRILTERASGDPYGEDGAFAANIANLSPGLRAMAATHWLDISLALDSITWHFGNFGEPGLVAATEAGLRELGLHELAGCFAEARDLMIPLLSHCTEADGNPYDILNQSGLQERGKELDTRAEAIADLARDESLIYEAWIQYARQHPERVFDV</sequence>
<evidence type="ECO:0000313" key="2">
    <source>
        <dbReference type="Proteomes" id="UP000593892"/>
    </source>
</evidence>